<feature type="compositionally biased region" description="Basic and acidic residues" evidence="1">
    <location>
        <begin position="91"/>
        <end position="109"/>
    </location>
</feature>
<dbReference type="AlphaFoldDB" id="A0A6A6AZY8"/>
<dbReference type="Proteomes" id="UP000799438">
    <property type="component" value="Unassembled WGS sequence"/>
</dbReference>
<feature type="compositionally biased region" description="Basic and acidic residues" evidence="1">
    <location>
        <begin position="10"/>
        <end position="28"/>
    </location>
</feature>
<accession>A0A6A6AZY8</accession>
<dbReference type="RefSeq" id="XP_033392055.1">
    <property type="nucleotide sequence ID" value="XM_033544514.1"/>
</dbReference>
<proteinExistence type="predicted"/>
<feature type="region of interest" description="Disordered" evidence="1">
    <location>
        <begin position="1"/>
        <end position="33"/>
    </location>
</feature>
<evidence type="ECO:0000313" key="2">
    <source>
        <dbReference type="EMBL" id="KAF2136337.1"/>
    </source>
</evidence>
<dbReference type="OrthoDB" id="3797485at2759"/>
<protein>
    <submittedName>
        <fullName evidence="2">Uncharacterized protein</fullName>
    </submittedName>
</protein>
<evidence type="ECO:0000256" key="1">
    <source>
        <dbReference type="SAM" id="MobiDB-lite"/>
    </source>
</evidence>
<feature type="compositionally biased region" description="Low complexity" evidence="1">
    <location>
        <begin position="77"/>
        <end position="90"/>
    </location>
</feature>
<organism evidence="2 3">
    <name type="scientific">Aplosporella prunicola CBS 121167</name>
    <dbReference type="NCBI Taxonomy" id="1176127"/>
    <lineage>
        <taxon>Eukaryota</taxon>
        <taxon>Fungi</taxon>
        <taxon>Dikarya</taxon>
        <taxon>Ascomycota</taxon>
        <taxon>Pezizomycotina</taxon>
        <taxon>Dothideomycetes</taxon>
        <taxon>Dothideomycetes incertae sedis</taxon>
        <taxon>Botryosphaeriales</taxon>
        <taxon>Aplosporellaceae</taxon>
        <taxon>Aplosporella</taxon>
    </lineage>
</organism>
<name>A0A6A6AZY8_9PEZI</name>
<feature type="compositionally biased region" description="Basic and acidic residues" evidence="1">
    <location>
        <begin position="66"/>
        <end position="76"/>
    </location>
</feature>
<reference evidence="2" key="1">
    <citation type="journal article" date="2020" name="Stud. Mycol.">
        <title>101 Dothideomycetes genomes: a test case for predicting lifestyles and emergence of pathogens.</title>
        <authorList>
            <person name="Haridas S."/>
            <person name="Albert R."/>
            <person name="Binder M."/>
            <person name="Bloem J."/>
            <person name="Labutti K."/>
            <person name="Salamov A."/>
            <person name="Andreopoulos B."/>
            <person name="Baker S."/>
            <person name="Barry K."/>
            <person name="Bills G."/>
            <person name="Bluhm B."/>
            <person name="Cannon C."/>
            <person name="Castanera R."/>
            <person name="Culley D."/>
            <person name="Daum C."/>
            <person name="Ezra D."/>
            <person name="Gonzalez J."/>
            <person name="Henrissat B."/>
            <person name="Kuo A."/>
            <person name="Liang C."/>
            <person name="Lipzen A."/>
            <person name="Lutzoni F."/>
            <person name="Magnuson J."/>
            <person name="Mondo S."/>
            <person name="Nolan M."/>
            <person name="Ohm R."/>
            <person name="Pangilinan J."/>
            <person name="Park H.-J."/>
            <person name="Ramirez L."/>
            <person name="Alfaro M."/>
            <person name="Sun H."/>
            <person name="Tritt A."/>
            <person name="Yoshinaga Y."/>
            <person name="Zwiers L.-H."/>
            <person name="Turgeon B."/>
            <person name="Goodwin S."/>
            <person name="Spatafora J."/>
            <person name="Crous P."/>
            <person name="Grigoriev I."/>
        </authorList>
    </citation>
    <scope>NUCLEOTIDE SEQUENCE</scope>
    <source>
        <strain evidence="2">CBS 121167</strain>
    </source>
</reference>
<feature type="compositionally biased region" description="Low complexity" evidence="1">
    <location>
        <begin position="47"/>
        <end position="57"/>
    </location>
</feature>
<evidence type="ECO:0000313" key="3">
    <source>
        <dbReference type="Proteomes" id="UP000799438"/>
    </source>
</evidence>
<feature type="region of interest" description="Disordered" evidence="1">
    <location>
        <begin position="47"/>
        <end position="109"/>
    </location>
</feature>
<dbReference type="EMBL" id="ML995524">
    <property type="protein sequence ID" value="KAF2136337.1"/>
    <property type="molecule type" value="Genomic_DNA"/>
</dbReference>
<gene>
    <name evidence="2" type="ORF">K452DRAFT_322484</name>
</gene>
<sequence length="109" mass="11231">MTNKSVAKHSAADDQLQHVEAHERKASAEAKAGLNLNILGALSGTLSSLTTKRSSTAPDGSATTEEEQRTAVRADGRGAASGSAVAAARADASDRHVKEGRVDHLGIEE</sequence>
<keyword evidence="3" id="KW-1185">Reference proteome</keyword>
<dbReference type="GeneID" id="54302010"/>